<dbReference type="EMBL" id="LAZR01007332">
    <property type="protein sequence ID" value="KKM85933.1"/>
    <property type="molecule type" value="Genomic_DNA"/>
</dbReference>
<proteinExistence type="predicted"/>
<sequence length="155" mass="17148">MHTLVKIVNKDLNLQLLLEEIDAAGLNRSGILLAGFVSRDDRTQLYTPNATRKVIGSRTVKDGVAETFADPGELVFSFDQALTPTEDTTLDAVLAAHDATKRTTLQLARTADDDAVPILVNNFQNWSTLTPLQKDNNHRQLTRLIARILDRGIDI</sequence>
<protein>
    <submittedName>
        <fullName evidence="1">Uncharacterized protein</fullName>
    </submittedName>
</protein>
<evidence type="ECO:0000313" key="1">
    <source>
        <dbReference type="EMBL" id="KKM85933.1"/>
    </source>
</evidence>
<gene>
    <name evidence="1" type="ORF">LCGC14_1283980</name>
</gene>
<dbReference type="AlphaFoldDB" id="A0A0F9KW33"/>
<comment type="caution">
    <text evidence="1">The sequence shown here is derived from an EMBL/GenBank/DDBJ whole genome shotgun (WGS) entry which is preliminary data.</text>
</comment>
<organism evidence="1">
    <name type="scientific">marine sediment metagenome</name>
    <dbReference type="NCBI Taxonomy" id="412755"/>
    <lineage>
        <taxon>unclassified sequences</taxon>
        <taxon>metagenomes</taxon>
        <taxon>ecological metagenomes</taxon>
    </lineage>
</organism>
<name>A0A0F9KW33_9ZZZZ</name>
<accession>A0A0F9KW33</accession>
<reference evidence="1" key="1">
    <citation type="journal article" date="2015" name="Nature">
        <title>Complex archaea that bridge the gap between prokaryotes and eukaryotes.</title>
        <authorList>
            <person name="Spang A."/>
            <person name="Saw J.H."/>
            <person name="Jorgensen S.L."/>
            <person name="Zaremba-Niedzwiedzka K."/>
            <person name="Martijn J."/>
            <person name="Lind A.E."/>
            <person name="van Eijk R."/>
            <person name="Schleper C."/>
            <person name="Guy L."/>
            <person name="Ettema T.J."/>
        </authorList>
    </citation>
    <scope>NUCLEOTIDE SEQUENCE</scope>
</reference>